<evidence type="ECO:0000256" key="5">
    <source>
        <dbReference type="ARBA" id="ARBA00022989"/>
    </source>
</evidence>
<evidence type="ECO:0000256" key="2">
    <source>
        <dbReference type="ARBA" id="ARBA00022448"/>
    </source>
</evidence>
<dbReference type="AlphaFoldDB" id="A0A9D2H7J6"/>
<dbReference type="InterPro" id="IPR002528">
    <property type="entry name" value="MATE_fam"/>
</dbReference>
<dbReference type="GO" id="GO:0015297">
    <property type="term" value="F:antiporter activity"/>
    <property type="evidence" value="ECO:0007669"/>
    <property type="project" value="InterPro"/>
</dbReference>
<feature type="transmembrane region" description="Helical" evidence="7">
    <location>
        <begin position="415"/>
        <end position="435"/>
    </location>
</feature>
<evidence type="ECO:0000313" key="9">
    <source>
        <dbReference type="Proteomes" id="UP000824223"/>
    </source>
</evidence>
<keyword evidence="6 7" id="KW-0472">Membrane</keyword>
<feature type="transmembrane region" description="Helical" evidence="7">
    <location>
        <begin position="168"/>
        <end position="188"/>
    </location>
</feature>
<protein>
    <submittedName>
        <fullName evidence="8">MATE family efflux transporter</fullName>
    </submittedName>
</protein>
<dbReference type="PANTHER" id="PTHR43823">
    <property type="entry name" value="SPORULATION PROTEIN YKVU"/>
    <property type="match status" value="1"/>
</dbReference>
<feature type="transmembrane region" description="Helical" evidence="7">
    <location>
        <begin position="194"/>
        <end position="215"/>
    </location>
</feature>
<sequence>MHTTSPKQVTVFQQFLKYVSANVLGMIGFSCYILADTFFIARGIGSDALAALNLALPAYSLMNGTGLMIGMGAAARYSLSAAQPKDKVHRAVFTHGLYLCALAAVIFSCAGALIPEQIAYVLGANKETISYATDYLRILLIFSPLFLGNNLLTCFVRNDRAPGLSMTGMIAGSLSNIVLDYVFVYPLGMGMTGAAIATATAPVISMAVLSVHFITKHNHFSLLPGVHFSFKRLRDICVLGVSSLISELSSGIVIIVFNFLILSLNGNTGVAAYGILANIALVLISIFTGIAQGIQPLVSRHASDDDRVIHTIRRYSLITALLLALSAYAVVVCWSVPIAELFNRDHDPVLTEIASGGMKIYFVSLFFSGINIVTASFLSSSDRPKQAFGVSILRGFVLIIPVAWILAQLAGLTGIWMAVPVTEGVVCALAVLFLFQKTGTQHSKSRDISHE</sequence>
<keyword evidence="4 7" id="KW-0812">Transmembrane</keyword>
<dbReference type="PROSITE" id="PS51257">
    <property type="entry name" value="PROKAR_LIPOPROTEIN"/>
    <property type="match status" value="1"/>
</dbReference>
<feature type="transmembrane region" description="Helical" evidence="7">
    <location>
        <begin position="270"/>
        <end position="294"/>
    </location>
</feature>
<reference evidence="8" key="2">
    <citation type="submission" date="2021-04" db="EMBL/GenBank/DDBJ databases">
        <authorList>
            <person name="Gilroy R."/>
        </authorList>
    </citation>
    <scope>NUCLEOTIDE SEQUENCE</scope>
    <source>
        <strain evidence="8">ChiSjej2B20-11307</strain>
    </source>
</reference>
<feature type="transmembrane region" description="Helical" evidence="7">
    <location>
        <begin position="358"/>
        <end position="378"/>
    </location>
</feature>
<evidence type="ECO:0000313" key="8">
    <source>
        <dbReference type="EMBL" id="HJA05998.1"/>
    </source>
</evidence>
<dbReference type="GO" id="GO:0042910">
    <property type="term" value="F:xenobiotic transmembrane transporter activity"/>
    <property type="evidence" value="ECO:0007669"/>
    <property type="project" value="InterPro"/>
</dbReference>
<comment type="caution">
    <text evidence="8">The sequence shown here is derived from an EMBL/GenBank/DDBJ whole genome shotgun (WGS) entry which is preliminary data.</text>
</comment>
<dbReference type="InterPro" id="IPR048279">
    <property type="entry name" value="MdtK-like"/>
</dbReference>
<evidence type="ECO:0000256" key="3">
    <source>
        <dbReference type="ARBA" id="ARBA00022475"/>
    </source>
</evidence>
<reference evidence="8" key="1">
    <citation type="journal article" date="2021" name="PeerJ">
        <title>Extensive microbial diversity within the chicken gut microbiome revealed by metagenomics and culture.</title>
        <authorList>
            <person name="Gilroy R."/>
            <person name="Ravi A."/>
            <person name="Getino M."/>
            <person name="Pursley I."/>
            <person name="Horton D.L."/>
            <person name="Alikhan N.F."/>
            <person name="Baker D."/>
            <person name="Gharbi K."/>
            <person name="Hall N."/>
            <person name="Watson M."/>
            <person name="Adriaenssens E.M."/>
            <person name="Foster-Nyarko E."/>
            <person name="Jarju S."/>
            <person name="Secka A."/>
            <person name="Antonio M."/>
            <person name="Oren A."/>
            <person name="Chaudhuri R.R."/>
            <person name="La Ragione R."/>
            <person name="Hildebrand F."/>
            <person name="Pallen M.J."/>
        </authorList>
    </citation>
    <scope>NUCLEOTIDE SEQUENCE</scope>
    <source>
        <strain evidence="8">ChiSjej2B20-11307</strain>
    </source>
</reference>
<dbReference type="EMBL" id="DXAK01000012">
    <property type="protein sequence ID" value="HJA05998.1"/>
    <property type="molecule type" value="Genomic_DNA"/>
</dbReference>
<feature type="transmembrane region" description="Helical" evidence="7">
    <location>
        <begin position="390"/>
        <end position="409"/>
    </location>
</feature>
<organism evidence="8 9">
    <name type="scientific">Candidatus Mediterraneibacter pullicola</name>
    <dbReference type="NCBI Taxonomy" id="2838682"/>
    <lineage>
        <taxon>Bacteria</taxon>
        <taxon>Bacillati</taxon>
        <taxon>Bacillota</taxon>
        <taxon>Clostridia</taxon>
        <taxon>Lachnospirales</taxon>
        <taxon>Lachnospiraceae</taxon>
        <taxon>Mediterraneibacter</taxon>
    </lineage>
</organism>
<evidence type="ECO:0000256" key="1">
    <source>
        <dbReference type="ARBA" id="ARBA00004651"/>
    </source>
</evidence>
<proteinExistence type="predicted"/>
<feature type="transmembrane region" description="Helical" evidence="7">
    <location>
        <begin position="315"/>
        <end position="338"/>
    </location>
</feature>
<dbReference type="PIRSF" id="PIRSF006603">
    <property type="entry name" value="DinF"/>
    <property type="match status" value="1"/>
</dbReference>
<keyword evidence="3" id="KW-1003">Cell membrane</keyword>
<dbReference type="Pfam" id="PF01554">
    <property type="entry name" value="MatE"/>
    <property type="match status" value="2"/>
</dbReference>
<keyword evidence="2" id="KW-0813">Transport</keyword>
<dbReference type="InterPro" id="IPR051327">
    <property type="entry name" value="MATE_MepA_subfamily"/>
</dbReference>
<accession>A0A9D2H7J6</accession>
<feature type="transmembrane region" description="Helical" evidence="7">
    <location>
        <begin position="91"/>
        <end position="115"/>
    </location>
</feature>
<evidence type="ECO:0000256" key="6">
    <source>
        <dbReference type="ARBA" id="ARBA00023136"/>
    </source>
</evidence>
<dbReference type="GO" id="GO:0005886">
    <property type="term" value="C:plasma membrane"/>
    <property type="evidence" value="ECO:0007669"/>
    <property type="project" value="UniProtKB-SubCell"/>
</dbReference>
<evidence type="ECO:0000256" key="7">
    <source>
        <dbReference type="SAM" id="Phobius"/>
    </source>
</evidence>
<feature type="transmembrane region" description="Helical" evidence="7">
    <location>
        <begin position="21"/>
        <end position="41"/>
    </location>
</feature>
<name>A0A9D2H7J6_9FIRM</name>
<evidence type="ECO:0000256" key="4">
    <source>
        <dbReference type="ARBA" id="ARBA00022692"/>
    </source>
</evidence>
<feature type="transmembrane region" description="Helical" evidence="7">
    <location>
        <begin position="236"/>
        <end position="264"/>
    </location>
</feature>
<dbReference type="Proteomes" id="UP000824223">
    <property type="component" value="Unassembled WGS sequence"/>
</dbReference>
<comment type="subcellular location">
    <subcellularLocation>
        <location evidence="1">Cell membrane</location>
        <topology evidence="1">Multi-pass membrane protein</topology>
    </subcellularLocation>
</comment>
<feature type="transmembrane region" description="Helical" evidence="7">
    <location>
        <begin position="61"/>
        <end position="79"/>
    </location>
</feature>
<keyword evidence="5 7" id="KW-1133">Transmembrane helix</keyword>
<dbReference type="PANTHER" id="PTHR43823:SF3">
    <property type="entry name" value="MULTIDRUG EXPORT PROTEIN MEPA"/>
    <property type="match status" value="1"/>
</dbReference>
<gene>
    <name evidence="8" type="ORF">H9798_02450</name>
</gene>
<feature type="transmembrane region" description="Helical" evidence="7">
    <location>
        <begin position="135"/>
        <end position="156"/>
    </location>
</feature>